<feature type="region of interest" description="Disordered" evidence="1">
    <location>
        <begin position="398"/>
        <end position="418"/>
    </location>
</feature>
<evidence type="ECO:0000313" key="2">
    <source>
        <dbReference type="EMBL" id="CAB4161477.1"/>
    </source>
</evidence>
<sequence>MYQIPLPTPSPALNFMQMLQGVANLNQTQNTANQTAIQNEYLPSALNSANQTAAFLAKNPILHDNPQIGTTLALQNGSFDQNGLPTTLGNTSTSAPSNSSTMGSMFSSFLNKVMPGNSQPETVSPQPAQPSQSGSLSGSFPNPYANNAAIFQNGSAPVGSGGLAAATAMNNLQNKLLYNTKINDAITSYQAGLPKDQVAADSARANTLYGDPHTYFMNRALGNLSDAQQDQDAQAKGYPDFASVPGQYPQSAANVTAAQAKAIGDAGFNAAAPIVSKGLASFSSPKGQHILLSADLWGNWLDQGGNSALKSQRENTLGQALAARTIQQHQNQLSAMLQGGSITDASVAAQAKAMGDSDYNGGEFASTPGLYQKYQYYLTQGLHQVLDAQQKQLLAKDTLNPSKPPAENQFSQTAQPSYQDLINERARRMAARGNK</sequence>
<reference evidence="3" key="1">
    <citation type="submission" date="2020-05" db="EMBL/GenBank/DDBJ databases">
        <authorList>
            <person name="Chiriac C."/>
            <person name="Salcher M."/>
            <person name="Ghai R."/>
            <person name="Kavagutti S V."/>
        </authorList>
    </citation>
    <scope>NUCLEOTIDE SEQUENCE</scope>
</reference>
<proteinExistence type="predicted"/>
<evidence type="ECO:0000256" key="1">
    <source>
        <dbReference type="SAM" id="MobiDB-lite"/>
    </source>
</evidence>
<name>A0A6J7X7T7_9CAUD</name>
<dbReference type="EMBL" id="LR798336">
    <property type="protein sequence ID" value="CAB5224795.1"/>
    <property type="molecule type" value="Genomic_DNA"/>
</dbReference>
<feature type="region of interest" description="Disordered" evidence="1">
    <location>
        <begin position="113"/>
        <end position="139"/>
    </location>
</feature>
<evidence type="ECO:0000313" key="3">
    <source>
        <dbReference type="EMBL" id="CAB5224795.1"/>
    </source>
</evidence>
<accession>A0A6J7X7T7</accession>
<gene>
    <name evidence="2" type="ORF">UFOVP733_52</name>
    <name evidence="3" type="ORF">UFOVP743_7</name>
</gene>
<organism evidence="3">
    <name type="scientific">uncultured Caudovirales phage</name>
    <dbReference type="NCBI Taxonomy" id="2100421"/>
    <lineage>
        <taxon>Viruses</taxon>
        <taxon>Duplodnaviria</taxon>
        <taxon>Heunggongvirae</taxon>
        <taxon>Uroviricota</taxon>
        <taxon>Caudoviricetes</taxon>
        <taxon>Peduoviridae</taxon>
        <taxon>Maltschvirus</taxon>
        <taxon>Maltschvirus maltsch</taxon>
    </lineage>
</organism>
<protein>
    <submittedName>
        <fullName evidence="3">Uncharacterized protein</fullName>
    </submittedName>
</protein>
<feature type="compositionally biased region" description="Low complexity" evidence="1">
    <location>
        <begin position="124"/>
        <end position="139"/>
    </location>
</feature>
<feature type="compositionally biased region" description="Polar residues" evidence="1">
    <location>
        <begin position="408"/>
        <end position="418"/>
    </location>
</feature>
<dbReference type="EMBL" id="LR796712">
    <property type="protein sequence ID" value="CAB4161477.1"/>
    <property type="molecule type" value="Genomic_DNA"/>
</dbReference>